<protein>
    <submittedName>
        <fullName evidence="2">Uncharacterized protein</fullName>
    </submittedName>
</protein>
<dbReference type="EMBL" id="SFCI01000787">
    <property type="protein sequence ID" value="TFY77940.1"/>
    <property type="molecule type" value="Genomic_DNA"/>
</dbReference>
<feature type="region of interest" description="Disordered" evidence="1">
    <location>
        <begin position="1"/>
        <end position="53"/>
    </location>
</feature>
<feature type="compositionally biased region" description="Basic and acidic residues" evidence="1">
    <location>
        <begin position="19"/>
        <end position="32"/>
    </location>
</feature>
<keyword evidence="3" id="KW-1185">Reference proteome</keyword>
<evidence type="ECO:0000313" key="2">
    <source>
        <dbReference type="EMBL" id="TFY77940.1"/>
    </source>
</evidence>
<name>A0A4Y9ZUV6_9AGAM</name>
<evidence type="ECO:0000256" key="1">
    <source>
        <dbReference type="SAM" id="MobiDB-lite"/>
    </source>
</evidence>
<evidence type="ECO:0000313" key="3">
    <source>
        <dbReference type="Proteomes" id="UP000298061"/>
    </source>
</evidence>
<reference evidence="2 3" key="1">
    <citation type="submission" date="2019-02" db="EMBL/GenBank/DDBJ databases">
        <title>Genome sequencing of the rare red list fungi Hericium alpestre (H. flagellum).</title>
        <authorList>
            <person name="Buettner E."/>
            <person name="Kellner H."/>
        </authorList>
    </citation>
    <scope>NUCLEOTIDE SEQUENCE [LARGE SCALE GENOMIC DNA]</scope>
    <source>
        <strain evidence="2 3">DSM 108284</strain>
    </source>
</reference>
<organism evidence="2 3">
    <name type="scientific">Hericium alpestre</name>
    <dbReference type="NCBI Taxonomy" id="135208"/>
    <lineage>
        <taxon>Eukaryota</taxon>
        <taxon>Fungi</taxon>
        <taxon>Dikarya</taxon>
        <taxon>Basidiomycota</taxon>
        <taxon>Agaricomycotina</taxon>
        <taxon>Agaricomycetes</taxon>
        <taxon>Russulales</taxon>
        <taxon>Hericiaceae</taxon>
        <taxon>Hericium</taxon>
    </lineage>
</organism>
<sequence>MSVLEKHSPFAPKSADALPLEKADATTSKVEEVAGTPQPPAPSSSRTSTSGEADTKRLLPYWRHVLAYFNPPADPNKPVVSIDLEREKRRRVADAYTLMRLRPAFPSSERKARQSALVVRSLMLNKVKTQLLQPKGAGRIITQLRALPAVDGAAPAITVKKGKALPAGMPIHAVCLQYCEDEADTRTFSRLRDDAEASLATAVRDIESQLEAVR</sequence>
<dbReference type="Proteomes" id="UP000298061">
    <property type="component" value="Unassembled WGS sequence"/>
</dbReference>
<comment type="caution">
    <text evidence="2">The sequence shown here is derived from an EMBL/GenBank/DDBJ whole genome shotgun (WGS) entry which is preliminary data.</text>
</comment>
<dbReference type="OrthoDB" id="2434934at2759"/>
<proteinExistence type="predicted"/>
<gene>
    <name evidence="2" type="ORF">EWM64_g6071</name>
</gene>
<dbReference type="AlphaFoldDB" id="A0A4Y9ZUV6"/>
<feature type="non-terminal residue" evidence="2">
    <location>
        <position position="214"/>
    </location>
</feature>
<accession>A0A4Y9ZUV6</accession>